<feature type="non-terminal residue" evidence="2">
    <location>
        <position position="92"/>
    </location>
</feature>
<organism evidence="2 3">
    <name type="scientific">Marmota monax</name>
    <name type="common">Woodchuck</name>
    <dbReference type="NCBI Taxonomy" id="9995"/>
    <lineage>
        <taxon>Eukaryota</taxon>
        <taxon>Metazoa</taxon>
        <taxon>Chordata</taxon>
        <taxon>Craniata</taxon>
        <taxon>Vertebrata</taxon>
        <taxon>Euteleostomi</taxon>
        <taxon>Mammalia</taxon>
        <taxon>Eutheria</taxon>
        <taxon>Euarchontoglires</taxon>
        <taxon>Glires</taxon>
        <taxon>Rodentia</taxon>
        <taxon>Sciuromorpha</taxon>
        <taxon>Sciuridae</taxon>
        <taxon>Xerinae</taxon>
        <taxon>Marmotini</taxon>
        <taxon>Marmota</taxon>
    </lineage>
</organism>
<protein>
    <submittedName>
        <fullName evidence="2">Uncharacterized protein</fullName>
    </submittedName>
</protein>
<keyword evidence="3" id="KW-1185">Reference proteome</keyword>
<feature type="region of interest" description="Disordered" evidence="1">
    <location>
        <begin position="1"/>
        <end position="20"/>
    </location>
</feature>
<reference evidence="2" key="1">
    <citation type="submission" date="2019-04" db="EMBL/GenBank/DDBJ databases">
        <authorList>
            <person name="Alioto T."/>
            <person name="Alioto T."/>
        </authorList>
    </citation>
    <scope>NUCLEOTIDE SEQUENCE [LARGE SCALE GENOMIC DNA]</scope>
</reference>
<evidence type="ECO:0000256" key="1">
    <source>
        <dbReference type="SAM" id="MobiDB-lite"/>
    </source>
</evidence>
<evidence type="ECO:0000313" key="3">
    <source>
        <dbReference type="Proteomes" id="UP000335636"/>
    </source>
</evidence>
<dbReference type="Proteomes" id="UP000335636">
    <property type="component" value="Unassembled WGS sequence"/>
</dbReference>
<gene>
    <name evidence="2" type="ORF">MONAX_5E027053</name>
</gene>
<sequence length="92" mass="9653">MPAAAVVGSQSLDPRSGRVHVMRSREAAPVSWEMKVAPCPLGKCIWGKLAGEEGCCGGGGGARAMEGPWLMGDASAECGDTKERGDRHPHRH</sequence>
<name>A0A5E4ANZ7_MARMO</name>
<proteinExistence type="predicted"/>
<comment type="caution">
    <text evidence="2">The sequence shown here is derived from an EMBL/GenBank/DDBJ whole genome shotgun (WGS) entry which is preliminary data.</text>
</comment>
<dbReference type="EMBL" id="CABDUW010000115">
    <property type="protein sequence ID" value="VTJ59058.1"/>
    <property type="molecule type" value="Genomic_DNA"/>
</dbReference>
<evidence type="ECO:0000313" key="2">
    <source>
        <dbReference type="EMBL" id="VTJ59058.1"/>
    </source>
</evidence>
<accession>A0A5E4ANZ7</accession>
<dbReference type="AlphaFoldDB" id="A0A5E4ANZ7"/>